<reference evidence="2" key="1">
    <citation type="submission" date="2020-05" db="EMBL/GenBank/DDBJ databases">
        <authorList>
            <person name="Chiriac C."/>
            <person name="Salcher M."/>
            <person name="Ghai R."/>
            <person name="Kavagutti S V."/>
        </authorList>
    </citation>
    <scope>NUCLEOTIDE SEQUENCE</scope>
</reference>
<dbReference type="Gene3D" id="1.10.150.280">
    <property type="entry name" value="AF1531-like domain"/>
    <property type="match status" value="1"/>
</dbReference>
<dbReference type="AlphaFoldDB" id="A0A6J7XW45"/>
<dbReference type="PANTHER" id="PTHR21180:SF32">
    <property type="entry name" value="ENDONUCLEASE_EXONUCLEASE_PHOSPHATASE FAMILY DOMAIN-CONTAINING PROTEIN 1"/>
    <property type="match status" value="1"/>
</dbReference>
<gene>
    <name evidence="2" type="ORF">UFOPK3554_00890</name>
</gene>
<accession>A0A6J7XW45</accession>
<dbReference type="PANTHER" id="PTHR21180">
    <property type="entry name" value="ENDONUCLEASE/EXONUCLEASE/PHOSPHATASE FAMILY DOMAIN-CONTAINING PROTEIN 1"/>
    <property type="match status" value="1"/>
</dbReference>
<protein>
    <submittedName>
        <fullName evidence="2">Unannotated protein</fullName>
    </submittedName>
</protein>
<dbReference type="GO" id="GO:0015628">
    <property type="term" value="P:protein secretion by the type II secretion system"/>
    <property type="evidence" value="ECO:0007669"/>
    <property type="project" value="TreeGrafter"/>
</dbReference>
<dbReference type="InterPro" id="IPR051675">
    <property type="entry name" value="Endo/Exo/Phosphatase_dom_1"/>
</dbReference>
<evidence type="ECO:0000259" key="1">
    <source>
        <dbReference type="Pfam" id="PF10531"/>
    </source>
</evidence>
<evidence type="ECO:0000313" key="2">
    <source>
        <dbReference type="EMBL" id="CAB5240515.1"/>
    </source>
</evidence>
<dbReference type="InterPro" id="IPR019554">
    <property type="entry name" value="Soluble_ligand-bd"/>
</dbReference>
<proteinExistence type="predicted"/>
<dbReference type="NCBIfam" id="TIGR00426">
    <property type="entry name" value="competence protein ComEA helix-hairpin-helix repeat region"/>
    <property type="match status" value="1"/>
</dbReference>
<name>A0A6J7XW45_9ZZZZ</name>
<dbReference type="Pfam" id="PF12836">
    <property type="entry name" value="HHH_3"/>
    <property type="match status" value="1"/>
</dbReference>
<dbReference type="InterPro" id="IPR010994">
    <property type="entry name" value="RuvA_2-like"/>
</dbReference>
<dbReference type="GO" id="GO:0015627">
    <property type="term" value="C:type II protein secretion system complex"/>
    <property type="evidence" value="ECO:0007669"/>
    <property type="project" value="TreeGrafter"/>
</dbReference>
<dbReference type="Gene3D" id="3.10.560.10">
    <property type="entry name" value="Outer membrane lipoprotein wza domain like"/>
    <property type="match status" value="1"/>
</dbReference>
<sequence>MDTFYQYFDRARQWWDDLSFSQFQRRALFAISLPVIAVSVFIVTRGDSEEIIAPLIVPIEVTAPTLTIDVAGEVINPGVYSLPDGSRVIDAIAAAGGANPKAALSDLNLARMIKDGEQIFVDLIYKNGSSKKSTPVHHGPININRASTSEFDSLNGIGPVIAARIVAYRSAHGPFATIEDIQNVSGIGAAKFAQFKDRIQV</sequence>
<organism evidence="2">
    <name type="scientific">freshwater metagenome</name>
    <dbReference type="NCBI Taxonomy" id="449393"/>
    <lineage>
        <taxon>unclassified sequences</taxon>
        <taxon>metagenomes</taxon>
        <taxon>ecological metagenomes</taxon>
    </lineage>
</organism>
<feature type="domain" description="Soluble ligand binding" evidence="1">
    <location>
        <begin position="68"/>
        <end position="119"/>
    </location>
</feature>
<dbReference type="SUPFAM" id="SSF47781">
    <property type="entry name" value="RuvA domain 2-like"/>
    <property type="match status" value="1"/>
</dbReference>
<dbReference type="EMBL" id="CAFBSG010000012">
    <property type="protein sequence ID" value="CAB5240515.1"/>
    <property type="molecule type" value="Genomic_DNA"/>
</dbReference>
<dbReference type="InterPro" id="IPR004509">
    <property type="entry name" value="Competence_ComEA_HhH"/>
</dbReference>
<dbReference type="Pfam" id="PF10531">
    <property type="entry name" value="SLBB"/>
    <property type="match status" value="1"/>
</dbReference>